<dbReference type="AlphaFoldDB" id="A0A6C0EYB3"/>
<keyword evidence="1" id="KW-0812">Transmembrane</keyword>
<name>A0A6C0EYB3_9ZZZZ</name>
<keyword evidence="1" id="KW-0472">Membrane</keyword>
<accession>A0A6C0EYB3</accession>
<evidence type="ECO:0000313" key="2">
    <source>
        <dbReference type="EMBL" id="QHT33691.1"/>
    </source>
</evidence>
<sequence length="469" mass="54988">MSLIYNIFFLIGMNKKVKLYVKNNYFKSFNSDNIFIRLVYLLFILAAFIICIYLLYRAISNALYIYRLKTDFYKLRDMGINVKNYNILYFEEFKKKHIMNFSKLKNSNHNEFKNKNAIGMITDKYVVLDFDTKKGIESADFLIEKIPKDTVCEKTPNGYHYYFENDTGKPVYTYIQLVINDIKYSIDVLGVDNLVITSPTNVNGKDYYWINSIYTHKAAKISENKWILDLLKNQKPFHRKFNNVNLSLNIKNAFIIIDNLNIENNIRFTLGMIKEYSRKIKLLNGVIYVYDDNFYFMTRGSFSKYKNKKSLVEKLKNIITELKPSCIVDLSIIYSNYLKSENIFQITSAVIHNDFKNYKYNNEFPNYIETTNIYKKTKYIIKDTITINNYDSIKVKATDVIQNKLEKDSVNKILTGSESIYVAILLSNYFNIPCITLGVISTQSDDSEESSKSLNQASHKIINTIFSLF</sequence>
<organism evidence="2">
    <name type="scientific">viral metagenome</name>
    <dbReference type="NCBI Taxonomy" id="1070528"/>
    <lineage>
        <taxon>unclassified sequences</taxon>
        <taxon>metagenomes</taxon>
        <taxon>organismal metagenomes</taxon>
    </lineage>
</organism>
<keyword evidence="1" id="KW-1133">Transmembrane helix</keyword>
<feature type="transmembrane region" description="Helical" evidence="1">
    <location>
        <begin position="34"/>
        <end position="56"/>
    </location>
</feature>
<reference evidence="2" key="1">
    <citation type="journal article" date="2020" name="Nature">
        <title>Giant virus diversity and host interactions through global metagenomics.</title>
        <authorList>
            <person name="Schulz F."/>
            <person name="Roux S."/>
            <person name="Paez-Espino D."/>
            <person name="Jungbluth S."/>
            <person name="Walsh D.A."/>
            <person name="Denef V.J."/>
            <person name="McMahon K.D."/>
            <person name="Konstantinidis K.T."/>
            <person name="Eloe-Fadrosh E.A."/>
            <person name="Kyrpides N.C."/>
            <person name="Woyke T."/>
        </authorList>
    </citation>
    <scope>NUCLEOTIDE SEQUENCE</scope>
    <source>
        <strain evidence="2">GVMAG-M-3300009161-36</strain>
    </source>
</reference>
<proteinExistence type="predicted"/>
<evidence type="ECO:0000256" key="1">
    <source>
        <dbReference type="SAM" id="Phobius"/>
    </source>
</evidence>
<dbReference type="SUPFAM" id="SSF56747">
    <property type="entry name" value="Prim-pol domain"/>
    <property type="match status" value="1"/>
</dbReference>
<evidence type="ECO:0008006" key="3">
    <source>
        <dbReference type="Google" id="ProtNLM"/>
    </source>
</evidence>
<dbReference type="EMBL" id="MN738973">
    <property type="protein sequence ID" value="QHT33691.1"/>
    <property type="molecule type" value="Genomic_DNA"/>
</dbReference>
<protein>
    <recommendedName>
        <fullName evidence="3">DNA primase/polymerase bifunctional N-terminal domain-containing protein</fullName>
    </recommendedName>
</protein>